<keyword evidence="1" id="KW-0472">Membrane</keyword>
<comment type="caution">
    <text evidence="2">The sequence shown here is derived from an EMBL/GenBank/DDBJ whole genome shotgun (WGS) entry which is preliminary data.</text>
</comment>
<evidence type="ECO:0008006" key="4">
    <source>
        <dbReference type="Google" id="ProtNLM"/>
    </source>
</evidence>
<reference evidence="2 3" key="1">
    <citation type="submission" date="2021-02" db="EMBL/GenBank/DDBJ databases">
        <authorList>
            <person name="Lee D.-H."/>
        </authorList>
    </citation>
    <scope>NUCLEOTIDE SEQUENCE [LARGE SCALE GENOMIC DNA]</scope>
    <source>
        <strain evidence="2 3">UL073</strain>
    </source>
</reference>
<feature type="transmembrane region" description="Helical" evidence="1">
    <location>
        <begin position="19"/>
        <end position="38"/>
    </location>
</feature>
<keyword evidence="3" id="KW-1185">Reference proteome</keyword>
<evidence type="ECO:0000313" key="2">
    <source>
        <dbReference type="EMBL" id="MBM7060429.1"/>
    </source>
</evidence>
<protein>
    <recommendedName>
        <fullName evidence="4">DUF4760 domain-containing protein</fullName>
    </recommendedName>
</protein>
<dbReference type="RefSeq" id="WP_204915551.1">
    <property type="nucleotide sequence ID" value="NZ_JAFEUP010000002.1"/>
</dbReference>
<gene>
    <name evidence="2" type="ORF">JQX08_06895</name>
</gene>
<dbReference type="EMBL" id="JAFEUP010000002">
    <property type="protein sequence ID" value="MBM7060429.1"/>
    <property type="molecule type" value="Genomic_DNA"/>
</dbReference>
<keyword evidence="1" id="KW-1133">Transmembrane helix</keyword>
<sequence>MAAAPSVAETAMSVQTWELLSYIVTVVALPFAITVFLFEQRKERENEEEATWQQISDAYIDFLEVVLANPDLRLRSQRATPDLSDEQRERMWVIFDMLISLFERAYLLVYDERMDAKKRRRWHSWEDYMREWSRREDFRARLPELLRGEDPGFADYLIRLAAEEARRPAANGDAAAT</sequence>
<accession>A0ABS2IBC8</accession>
<dbReference type="Proteomes" id="UP000717995">
    <property type="component" value="Unassembled WGS sequence"/>
</dbReference>
<evidence type="ECO:0000256" key="1">
    <source>
        <dbReference type="SAM" id="Phobius"/>
    </source>
</evidence>
<proteinExistence type="predicted"/>
<name>A0ABS2IBC8_9GAMM</name>
<keyword evidence="1" id="KW-0812">Transmembrane</keyword>
<organism evidence="2 3">
    <name type="scientific">Zestomonas insulae</name>
    <dbReference type="NCBI Taxonomy" id="2809017"/>
    <lineage>
        <taxon>Bacteria</taxon>
        <taxon>Pseudomonadati</taxon>
        <taxon>Pseudomonadota</taxon>
        <taxon>Gammaproteobacteria</taxon>
        <taxon>Pseudomonadales</taxon>
        <taxon>Pseudomonadaceae</taxon>
        <taxon>Zestomonas</taxon>
    </lineage>
</organism>
<evidence type="ECO:0000313" key="3">
    <source>
        <dbReference type="Proteomes" id="UP000717995"/>
    </source>
</evidence>